<dbReference type="InterPro" id="IPR001482">
    <property type="entry name" value="T2SS/T4SS_dom"/>
</dbReference>
<dbReference type="InterPro" id="IPR050921">
    <property type="entry name" value="T4SS_GSP_E_ATPase"/>
</dbReference>
<evidence type="ECO:0000313" key="3">
    <source>
        <dbReference type="EMBL" id="MBB6041271.1"/>
    </source>
</evidence>
<dbReference type="AlphaFoldDB" id="A0A7W9W0V0"/>
<dbReference type="CDD" id="cd01130">
    <property type="entry name" value="VirB11-like_ATPase"/>
    <property type="match status" value="1"/>
</dbReference>
<protein>
    <submittedName>
        <fullName evidence="3">Pilus assembly protein CpaF</fullName>
    </submittedName>
</protein>
<dbReference type="GeneID" id="85014790"/>
<dbReference type="Gene3D" id="3.30.450.380">
    <property type="match status" value="1"/>
</dbReference>
<sequence length="389" mass="43801">MLALDQVKQEIKKELLLDLEEKQVSDSHLYQEIDSALLSRKDLALREKLYLRSAVFDSFRRLDLLSELLDDGTVSEIMINGPKEIFVERKGRMERWQGSFQSEEQLADLIQQIVSRINRAVNTKSPIVDARLEDGSRVHVVLPPIALKGPTVTIRKFPEPITMKKLIQLESLTEEASHFLQSLVRSSYNIFISGGTNSGKTTFLNALSQYIPKEERIITIEDSAELQIQSVENLVSLETRNANAEGEGAVSISDLIKASLRMSPNRIIVGEVRGKECLDMLNAMNTGHDGSISTGHANSSTDMLKRMETMVLQGADLPLPSIRNMIASAIEIMVHLGRTKDHKRRVLEISEVMGIENGEVKLKKLYQYNGKILEKLSDLHNEDKLRSRL</sequence>
<evidence type="ECO:0000259" key="2">
    <source>
        <dbReference type="Pfam" id="PF00437"/>
    </source>
</evidence>
<dbReference type="GO" id="GO:0016887">
    <property type="term" value="F:ATP hydrolysis activity"/>
    <property type="evidence" value="ECO:0007669"/>
    <property type="project" value="InterPro"/>
</dbReference>
<feature type="domain" description="Bacterial type II secretion system protein E" evidence="2">
    <location>
        <begin position="65"/>
        <end position="343"/>
    </location>
</feature>
<dbReference type="EMBL" id="JACHHH010000005">
    <property type="protein sequence ID" value="MBB6041271.1"/>
    <property type="molecule type" value="Genomic_DNA"/>
</dbReference>
<dbReference type="PANTHER" id="PTHR30486">
    <property type="entry name" value="TWITCHING MOTILITY PROTEIN PILT"/>
    <property type="match status" value="1"/>
</dbReference>
<dbReference type="Pfam" id="PF00437">
    <property type="entry name" value="T2SSE"/>
    <property type="match status" value="1"/>
</dbReference>
<gene>
    <name evidence="3" type="ORF">HNQ46_001248</name>
</gene>
<dbReference type="PANTHER" id="PTHR30486:SF6">
    <property type="entry name" value="TYPE IV PILUS RETRACTATION ATPASE PILT"/>
    <property type="match status" value="1"/>
</dbReference>
<name>A0A7W9W0V0_9FIRM</name>
<reference evidence="3 4" key="1">
    <citation type="submission" date="2020-08" db="EMBL/GenBank/DDBJ databases">
        <title>Genomic Encyclopedia of Type Strains, Phase IV (KMG-IV): sequencing the most valuable type-strain genomes for metagenomic binning, comparative biology and taxonomic classification.</title>
        <authorList>
            <person name="Goeker M."/>
        </authorList>
    </citation>
    <scope>NUCLEOTIDE SEQUENCE [LARGE SCALE GENOMIC DNA]</scope>
    <source>
        <strain evidence="3 4">DSM 17245</strain>
    </source>
</reference>
<comment type="caution">
    <text evidence="3">The sequence shown here is derived from an EMBL/GenBank/DDBJ whole genome shotgun (WGS) entry which is preliminary data.</text>
</comment>
<dbReference type="InterPro" id="IPR027417">
    <property type="entry name" value="P-loop_NTPase"/>
</dbReference>
<organism evidence="3 4">
    <name type="scientific">Oribacterium sinus</name>
    <dbReference type="NCBI Taxonomy" id="237576"/>
    <lineage>
        <taxon>Bacteria</taxon>
        <taxon>Bacillati</taxon>
        <taxon>Bacillota</taxon>
        <taxon>Clostridia</taxon>
        <taxon>Lachnospirales</taxon>
        <taxon>Lachnospiraceae</taxon>
        <taxon>Oribacterium</taxon>
    </lineage>
</organism>
<proteinExistence type="inferred from homology"/>
<dbReference type="Proteomes" id="UP000522163">
    <property type="component" value="Unassembled WGS sequence"/>
</dbReference>
<dbReference type="Gene3D" id="3.40.50.300">
    <property type="entry name" value="P-loop containing nucleotide triphosphate hydrolases"/>
    <property type="match status" value="1"/>
</dbReference>
<evidence type="ECO:0000313" key="4">
    <source>
        <dbReference type="Proteomes" id="UP000522163"/>
    </source>
</evidence>
<comment type="similarity">
    <text evidence="1">Belongs to the GSP E family.</text>
</comment>
<dbReference type="SUPFAM" id="SSF52540">
    <property type="entry name" value="P-loop containing nucleoside triphosphate hydrolases"/>
    <property type="match status" value="1"/>
</dbReference>
<dbReference type="RefSeq" id="WP_183683857.1">
    <property type="nucleotide sequence ID" value="NZ_CAUQUA010000001.1"/>
</dbReference>
<accession>A0A7W9W0V0</accession>
<evidence type="ECO:0000256" key="1">
    <source>
        <dbReference type="ARBA" id="ARBA00006611"/>
    </source>
</evidence>